<name>A0A0F8Z8N7_9ZZZZ</name>
<keyword evidence="1" id="KW-1133">Transmembrane helix</keyword>
<reference evidence="2" key="1">
    <citation type="journal article" date="2015" name="Nature">
        <title>Complex archaea that bridge the gap between prokaryotes and eukaryotes.</title>
        <authorList>
            <person name="Spang A."/>
            <person name="Saw J.H."/>
            <person name="Jorgensen S.L."/>
            <person name="Zaremba-Niedzwiedzka K."/>
            <person name="Martijn J."/>
            <person name="Lind A.E."/>
            <person name="van Eijk R."/>
            <person name="Schleper C."/>
            <person name="Guy L."/>
            <person name="Ettema T.J."/>
        </authorList>
    </citation>
    <scope>NUCLEOTIDE SEQUENCE</scope>
</reference>
<dbReference type="AlphaFoldDB" id="A0A0F8Z8N7"/>
<protein>
    <submittedName>
        <fullName evidence="2">Uncharacterized protein</fullName>
    </submittedName>
</protein>
<gene>
    <name evidence="2" type="ORF">LCGC14_3064510</name>
</gene>
<feature type="transmembrane region" description="Helical" evidence="1">
    <location>
        <begin position="7"/>
        <end position="26"/>
    </location>
</feature>
<proteinExistence type="predicted"/>
<organism evidence="2">
    <name type="scientific">marine sediment metagenome</name>
    <dbReference type="NCBI Taxonomy" id="412755"/>
    <lineage>
        <taxon>unclassified sequences</taxon>
        <taxon>metagenomes</taxon>
        <taxon>ecological metagenomes</taxon>
    </lineage>
</organism>
<accession>A0A0F8Z8N7</accession>
<evidence type="ECO:0000256" key="1">
    <source>
        <dbReference type="SAM" id="Phobius"/>
    </source>
</evidence>
<dbReference type="EMBL" id="LAZR01064996">
    <property type="protein sequence ID" value="KKK56441.1"/>
    <property type="molecule type" value="Genomic_DNA"/>
</dbReference>
<keyword evidence="1" id="KW-0472">Membrane</keyword>
<comment type="caution">
    <text evidence="2">The sequence shown here is derived from an EMBL/GenBank/DDBJ whole genome shotgun (WGS) entry which is preliminary data.</text>
</comment>
<keyword evidence="1" id="KW-0812">Transmembrane</keyword>
<evidence type="ECO:0000313" key="2">
    <source>
        <dbReference type="EMBL" id="KKK56441.1"/>
    </source>
</evidence>
<sequence>MKGFKSIIVAVLSFLVFALGWEGLSALVDPQIIAMAMAVLVAILRFVTTTSIFKSK</sequence>
<feature type="transmembrane region" description="Helical" evidence="1">
    <location>
        <begin position="32"/>
        <end position="53"/>
    </location>
</feature>